<name>A0A4Z0Y629_9PEZI</name>
<keyword evidence="3" id="KW-1185">Reference proteome</keyword>
<dbReference type="STRING" id="37992.A0A4Z0Y629"/>
<sequence length="389" mass="43307">MSASASPIPSASPDITYITSEPFEPKPLIADILRTRFCVPDSIFLVEGVDIVHTSKSKRWRAIRLLLGDGELCIQALMSPETHRFVDRREISFGSYVRLQTFRVEWRDIATTNSASPGAGGSGETKKGQMVYLIVESLDIVGWNNTLIDHSMAGQADVDINSIEIESEAFEDSQVQSGSPEPEKAQHAHQTHQMVVADPEPKRDQEPPVDIDDDFEIMAVSENKTAHNREEVATKIVNHAQNTTTSSTGLPWPNADLTRPVKLTNLRSIPNLPYKQNWSVNVLSVVSAISDVEPAGIPPYTQRQARLTDPSTDKHVLLTVFLDPHLFNPQIGSVVLLFGVKNHRFDGGSLKKYESDRSKTSGKWWCENPTQLTWCDVDGLRQWWAQAGI</sequence>
<evidence type="ECO:0000313" key="2">
    <source>
        <dbReference type="EMBL" id="TGJ78327.1"/>
    </source>
</evidence>
<comment type="caution">
    <text evidence="2">The sequence shown here is derived from an EMBL/GenBank/DDBJ whole genome shotgun (WGS) entry which is preliminary data.</text>
</comment>
<gene>
    <name evidence="2" type="ORF">E0Z10_g10435</name>
</gene>
<accession>A0A4Z0Y629</accession>
<dbReference type="Proteomes" id="UP000297716">
    <property type="component" value="Unassembled WGS sequence"/>
</dbReference>
<feature type="region of interest" description="Disordered" evidence="1">
    <location>
        <begin position="170"/>
        <end position="210"/>
    </location>
</feature>
<protein>
    <submittedName>
        <fullName evidence="2">Uncharacterized protein</fullName>
    </submittedName>
</protein>
<proteinExistence type="predicted"/>
<dbReference type="AlphaFoldDB" id="A0A4Z0Y629"/>
<evidence type="ECO:0000313" key="3">
    <source>
        <dbReference type="Proteomes" id="UP000297716"/>
    </source>
</evidence>
<reference evidence="2 3" key="1">
    <citation type="submission" date="2019-03" db="EMBL/GenBank/DDBJ databases">
        <title>Draft genome sequence of Xylaria hypoxylon DSM 108379, a ubiquitous saprotrophic-parasitic fungi on hardwood.</title>
        <authorList>
            <person name="Buettner E."/>
            <person name="Leonhardt S."/>
            <person name="Gebauer A.M."/>
            <person name="Liers C."/>
            <person name="Hofrichter M."/>
            <person name="Kellner H."/>
        </authorList>
    </citation>
    <scope>NUCLEOTIDE SEQUENCE [LARGE SCALE GENOMIC DNA]</scope>
    <source>
        <strain evidence="2 3">DSM 108379</strain>
    </source>
</reference>
<dbReference type="OrthoDB" id="1918685at2759"/>
<dbReference type="EMBL" id="SKBN01000409">
    <property type="protein sequence ID" value="TGJ78327.1"/>
    <property type="molecule type" value="Genomic_DNA"/>
</dbReference>
<evidence type="ECO:0000256" key="1">
    <source>
        <dbReference type="SAM" id="MobiDB-lite"/>
    </source>
</evidence>
<organism evidence="2 3">
    <name type="scientific">Xylaria hypoxylon</name>
    <dbReference type="NCBI Taxonomy" id="37992"/>
    <lineage>
        <taxon>Eukaryota</taxon>
        <taxon>Fungi</taxon>
        <taxon>Dikarya</taxon>
        <taxon>Ascomycota</taxon>
        <taxon>Pezizomycotina</taxon>
        <taxon>Sordariomycetes</taxon>
        <taxon>Xylariomycetidae</taxon>
        <taxon>Xylariales</taxon>
        <taxon>Xylariaceae</taxon>
        <taxon>Xylaria</taxon>
    </lineage>
</organism>